<name>A0A5N5P5Q9_PANHP</name>
<keyword evidence="3" id="KW-1185">Reference proteome</keyword>
<accession>A0A5N5P5Q9</accession>
<dbReference type="Proteomes" id="UP000327468">
    <property type="component" value="Chromosome 6"/>
</dbReference>
<evidence type="ECO:0000256" key="1">
    <source>
        <dbReference type="SAM" id="MobiDB-lite"/>
    </source>
</evidence>
<protein>
    <submittedName>
        <fullName evidence="2">Uncharacterized protein</fullName>
    </submittedName>
</protein>
<dbReference type="EMBL" id="VFJC01000007">
    <property type="protein sequence ID" value="KAB5575140.1"/>
    <property type="molecule type" value="Genomic_DNA"/>
</dbReference>
<reference evidence="2 3" key="1">
    <citation type="submission" date="2019-06" db="EMBL/GenBank/DDBJ databases">
        <title>A chromosome-scale genome assembly of the striped catfish, Pangasianodon hypophthalmus.</title>
        <authorList>
            <person name="Wen M."/>
            <person name="Zahm M."/>
            <person name="Roques C."/>
            <person name="Cabau C."/>
            <person name="Klopp C."/>
            <person name="Donnadieu C."/>
            <person name="Jouanno E."/>
            <person name="Avarre J.-C."/>
            <person name="Campet M."/>
            <person name="Ha T.T.T."/>
            <person name="Dugue R."/>
            <person name="Lampietro C."/>
            <person name="Louis A."/>
            <person name="Herpin A."/>
            <person name="Echchiki A."/>
            <person name="Berthelot C."/>
            <person name="Parey E."/>
            <person name="Roest-Crollius H."/>
            <person name="Braasch I."/>
            <person name="Postlethwait J."/>
            <person name="Bobe J."/>
            <person name="Montfort J."/>
            <person name="Bouchez O."/>
            <person name="Begum T."/>
            <person name="Schartl M."/>
            <person name="Guiguen Y."/>
        </authorList>
    </citation>
    <scope>NUCLEOTIDE SEQUENCE [LARGE SCALE GENOMIC DNA]</scope>
    <source>
        <strain evidence="2 3">Indonesia</strain>
        <tissue evidence="2">Blood</tissue>
    </source>
</reference>
<comment type="caution">
    <text evidence="2">The sequence shown here is derived from an EMBL/GenBank/DDBJ whole genome shotgun (WGS) entry which is preliminary data.</text>
</comment>
<dbReference type="AlphaFoldDB" id="A0A5N5P5Q9"/>
<organism evidence="2 3">
    <name type="scientific">Pangasianodon hypophthalmus</name>
    <name type="common">Striped catfish</name>
    <name type="synonym">Helicophagus hypophthalmus</name>
    <dbReference type="NCBI Taxonomy" id="310915"/>
    <lineage>
        <taxon>Eukaryota</taxon>
        <taxon>Metazoa</taxon>
        <taxon>Chordata</taxon>
        <taxon>Craniata</taxon>
        <taxon>Vertebrata</taxon>
        <taxon>Euteleostomi</taxon>
        <taxon>Actinopterygii</taxon>
        <taxon>Neopterygii</taxon>
        <taxon>Teleostei</taxon>
        <taxon>Ostariophysi</taxon>
        <taxon>Siluriformes</taxon>
        <taxon>Pangasiidae</taxon>
        <taxon>Pangasianodon</taxon>
    </lineage>
</organism>
<feature type="compositionally biased region" description="Polar residues" evidence="1">
    <location>
        <begin position="12"/>
        <end position="21"/>
    </location>
</feature>
<feature type="compositionally biased region" description="Low complexity" evidence="1">
    <location>
        <begin position="26"/>
        <end position="36"/>
    </location>
</feature>
<evidence type="ECO:0000313" key="3">
    <source>
        <dbReference type="Proteomes" id="UP000327468"/>
    </source>
</evidence>
<sequence>MSGDGNADVHTLNLQPVQSPSAVFRSSPVYSPAKPAAKAKSCINTRALSELSAYKLINHKKDQKLQERTQRY</sequence>
<proteinExistence type="predicted"/>
<feature type="region of interest" description="Disordered" evidence="1">
    <location>
        <begin position="1"/>
        <end position="36"/>
    </location>
</feature>
<evidence type="ECO:0000313" key="2">
    <source>
        <dbReference type="EMBL" id="KAB5575140.1"/>
    </source>
</evidence>
<gene>
    <name evidence="2" type="ORF">PHYPO_G00217460</name>
</gene>